<keyword evidence="2" id="KW-0732">Signal</keyword>
<dbReference type="RefSeq" id="XP_005822399.1">
    <property type="nucleotide sequence ID" value="XM_005822342.1"/>
</dbReference>
<dbReference type="EMBL" id="JH993091">
    <property type="protein sequence ID" value="EKX35419.1"/>
    <property type="molecule type" value="Genomic_DNA"/>
</dbReference>
<accession>L1IHL6</accession>
<dbReference type="GO" id="GO:0005739">
    <property type="term" value="C:mitochondrion"/>
    <property type="evidence" value="ECO:0007669"/>
    <property type="project" value="InterPro"/>
</dbReference>
<evidence type="ECO:0000256" key="2">
    <source>
        <dbReference type="SAM" id="SignalP"/>
    </source>
</evidence>
<dbReference type="HOGENOM" id="CLU_1285424_0_0_1"/>
<dbReference type="EnsemblProtists" id="EKX35419">
    <property type="protein sequence ID" value="EKX35419"/>
    <property type="gene ID" value="GUITHDRAFT_165987"/>
</dbReference>
<protein>
    <submittedName>
        <fullName evidence="3 4">Uncharacterized protein</fullName>
    </submittedName>
</protein>
<dbReference type="PaxDb" id="55529-EKX35419"/>
<organism evidence="3">
    <name type="scientific">Guillardia theta (strain CCMP2712)</name>
    <name type="common">Cryptophyte</name>
    <dbReference type="NCBI Taxonomy" id="905079"/>
    <lineage>
        <taxon>Eukaryota</taxon>
        <taxon>Cryptophyceae</taxon>
        <taxon>Pyrenomonadales</taxon>
        <taxon>Geminigeraceae</taxon>
        <taxon>Guillardia</taxon>
    </lineage>
</organism>
<feature type="signal peptide" evidence="2">
    <location>
        <begin position="1"/>
        <end position="28"/>
    </location>
</feature>
<reference evidence="3 5" key="1">
    <citation type="journal article" date="2012" name="Nature">
        <title>Algal genomes reveal evolutionary mosaicism and the fate of nucleomorphs.</title>
        <authorList>
            <consortium name="DOE Joint Genome Institute"/>
            <person name="Curtis B.A."/>
            <person name="Tanifuji G."/>
            <person name="Burki F."/>
            <person name="Gruber A."/>
            <person name="Irimia M."/>
            <person name="Maruyama S."/>
            <person name="Arias M.C."/>
            <person name="Ball S.G."/>
            <person name="Gile G.H."/>
            <person name="Hirakawa Y."/>
            <person name="Hopkins J.F."/>
            <person name="Kuo A."/>
            <person name="Rensing S.A."/>
            <person name="Schmutz J."/>
            <person name="Symeonidi A."/>
            <person name="Elias M."/>
            <person name="Eveleigh R.J."/>
            <person name="Herman E.K."/>
            <person name="Klute M.J."/>
            <person name="Nakayama T."/>
            <person name="Obornik M."/>
            <person name="Reyes-Prieto A."/>
            <person name="Armbrust E.V."/>
            <person name="Aves S.J."/>
            <person name="Beiko R.G."/>
            <person name="Coutinho P."/>
            <person name="Dacks J.B."/>
            <person name="Durnford D.G."/>
            <person name="Fast N.M."/>
            <person name="Green B.R."/>
            <person name="Grisdale C.J."/>
            <person name="Hempel F."/>
            <person name="Henrissat B."/>
            <person name="Hoppner M.P."/>
            <person name="Ishida K."/>
            <person name="Kim E."/>
            <person name="Koreny L."/>
            <person name="Kroth P.G."/>
            <person name="Liu Y."/>
            <person name="Malik S.B."/>
            <person name="Maier U.G."/>
            <person name="McRose D."/>
            <person name="Mock T."/>
            <person name="Neilson J.A."/>
            <person name="Onodera N.T."/>
            <person name="Poole A.M."/>
            <person name="Pritham E.J."/>
            <person name="Richards T.A."/>
            <person name="Rocap G."/>
            <person name="Roy S.W."/>
            <person name="Sarai C."/>
            <person name="Schaack S."/>
            <person name="Shirato S."/>
            <person name="Slamovits C.H."/>
            <person name="Spencer D.F."/>
            <person name="Suzuki S."/>
            <person name="Worden A.Z."/>
            <person name="Zauner S."/>
            <person name="Barry K."/>
            <person name="Bell C."/>
            <person name="Bharti A.K."/>
            <person name="Crow J.A."/>
            <person name="Grimwood J."/>
            <person name="Kramer R."/>
            <person name="Lindquist E."/>
            <person name="Lucas S."/>
            <person name="Salamov A."/>
            <person name="McFadden G.I."/>
            <person name="Lane C.E."/>
            <person name="Keeling P.J."/>
            <person name="Gray M.W."/>
            <person name="Grigoriev I.V."/>
            <person name="Archibald J.M."/>
        </authorList>
    </citation>
    <scope>NUCLEOTIDE SEQUENCE</scope>
    <source>
        <strain evidence="3 5">CCMP2712</strain>
    </source>
</reference>
<dbReference type="AlphaFoldDB" id="L1IHL6"/>
<evidence type="ECO:0000256" key="1">
    <source>
        <dbReference type="SAM" id="MobiDB-lite"/>
    </source>
</evidence>
<keyword evidence="5" id="KW-1185">Reference proteome</keyword>
<reference evidence="4" key="3">
    <citation type="submission" date="2016-03" db="UniProtKB">
        <authorList>
            <consortium name="EnsemblProtists"/>
        </authorList>
    </citation>
    <scope>IDENTIFICATION</scope>
</reference>
<reference evidence="5" key="2">
    <citation type="submission" date="2012-11" db="EMBL/GenBank/DDBJ databases">
        <authorList>
            <person name="Kuo A."/>
            <person name="Curtis B.A."/>
            <person name="Tanifuji G."/>
            <person name="Burki F."/>
            <person name="Gruber A."/>
            <person name="Irimia M."/>
            <person name="Maruyama S."/>
            <person name="Arias M.C."/>
            <person name="Ball S.G."/>
            <person name="Gile G.H."/>
            <person name="Hirakawa Y."/>
            <person name="Hopkins J.F."/>
            <person name="Rensing S.A."/>
            <person name="Schmutz J."/>
            <person name="Symeonidi A."/>
            <person name="Elias M."/>
            <person name="Eveleigh R.J."/>
            <person name="Herman E.K."/>
            <person name="Klute M.J."/>
            <person name="Nakayama T."/>
            <person name="Obornik M."/>
            <person name="Reyes-Prieto A."/>
            <person name="Armbrust E.V."/>
            <person name="Aves S.J."/>
            <person name="Beiko R.G."/>
            <person name="Coutinho P."/>
            <person name="Dacks J.B."/>
            <person name="Durnford D.G."/>
            <person name="Fast N.M."/>
            <person name="Green B.R."/>
            <person name="Grisdale C."/>
            <person name="Hempe F."/>
            <person name="Henrissat B."/>
            <person name="Hoppner M.P."/>
            <person name="Ishida K.-I."/>
            <person name="Kim E."/>
            <person name="Koreny L."/>
            <person name="Kroth P.G."/>
            <person name="Liu Y."/>
            <person name="Malik S.-B."/>
            <person name="Maier U.G."/>
            <person name="McRose D."/>
            <person name="Mock T."/>
            <person name="Neilson J.A."/>
            <person name="Onodera N.T."/>
            <person name="Poole A.M."/>
            <person name="Pritham E.J."/>
            <person name="Richards T.A."/>
            <person name="Rocap G."/>
            <person name="Roy S.W."/>
            <person name="Sarai C."/>
            <person name="Schaack S."/>
            <person name="Shirato S."/>
            <person name="Slamovits C.H."/>
            <person name="Spencer D.F."/>
            <person name="Suzuki S."/>
            <person name="Worden A.Z."/>
            <person name="Zauner S."/>
            <person name="Barry K."/>
            <person name="Bell C."/>
            <person name="Bharti A.K."/>
            <person name="Crow J.A."/>
            <person name="Grimwood J."/>
            <person name="Kramer R."/>
            <person name="Lindquist E."/>
            <person name="Lucas S."/>
            <person name="Salamov A."/>
            <person name="McFadden G.I."/>
            <person name="Lane C.E."/>
            <person name="Keeling P.J."/>
            <person name="Gray M.W."/>
            <person name="Grigoriev I.V."/>
            <person name="Archibald J.M."/>
        </authorList>
    </citation>
    <scope>NUCLEOTIDE SEQUENCE</scope>
    <source>
        <strain evidence="5">CCMP2712</strain>
    </source>
</reference>
<dbReference type="KEGG" id="gtt:GUITHDRAFT_165987"/>
<feature type="region of interest" description="Disordered" evidence="1">
    <location>
        <begin position="192"/>
        <end position="215"/>
    </location>
</feature>
<dbReference type="Pfam" id="PF16053">
    <property type="entry name" value="MRP-S34"/>
    <property type="match status" value="1"/>
</dbReference>
<gene>
    <name evidence="3" type="ORF">GUITHDRAFT_165987</name>
</gene>
<dbReference type="GeneID" id="17292166"/>
<evidence type="ECO:0000313" key="5">
    <source>
        <dbReference type="Proteomes" id="UP000011087"/>
    </source>
</evidence>
<name>L1IHL6_GUITC</name>
<proteinExistence type="predicted"/>
<feature type="chain" id="PRO_5008770058" evidence="2">
    <location>
        <begin position="29"/>
        <end position="215"/>
    </location>
</feature>
<sequence>MQPLVELLVSILLIAFLPFLSRIQSVKAPSSLQHTTATALGLFVDNSKKEEEGEGTTDIINPNIAEISAKYFPLHNRGNNAFDLMYLLDCWGIGWRIIRQNWIGKEPESYWIVTRVKMTNRNRRIWGKFIWKGQMQNEGKEMQIIGAHKRLWRLKEPDPSASSLRPTDAIPPETERALIEVIRPSFFAKNYVPPSDDEERKTRHVKVKKSQDDDD</sequence>
<dbReference type="GO" id="GO:0003735">
    <property type="term" value="F:structural constituent of ribosome"/>
    <property type="evidence" value="ECO:0007669"/>
    <property type="project" value="InterPro"/>
</dbReference>
<dbReference type="Proteomes" id="UP000011087">
    <property type="component" value="Unassembled WGS sequence"/>
</dbReference>
<evidence type="ECO:0000313" key="3">
    <source>
        <dbReference type="EMBL" id="EKX35419.1"/>
    </source>
</evidence>
<dbReference type="InterPro" id="IPR032053">
    <property type="entry name" value="Ribosomal_mS34"/>
</dbReference>
<evidence type="ECO:0000313" key="4">
    <source>
        <dbReference type="EnsemblProtists" id="EKX35419"/>
    </source>
</evidence>